<dbReference type="Gene3D" id="1.10.510.10">
    <property type="entry name" value="Transferase(Phosphotransferase) domain 1"/>
    <property type="match status" value="2"/>
</dbReference>
<dbReference type="OrthoDB" id="248923at2759"/>
<keyword evidence="3" id="KW-0723">Serine/threonine-protein kinase</keyword>
<dbReference type="EC" id="2.7.11.1" evidence="2"/>
<evidence type="ECO:0000313" key="13">
    <source>
        <dbReference type="EMBL" id="EGD79221.1"/>
    </source>
</evidence>
<dbReference type="Proteomes" id="UP000007799">
    <property type="component" value="Unassembled WGS sequence"/>
</dbReference>
<dbReference type="GeneID" id="16069850"/>
<evidence type="ECO:0000313" key="14">
    <source>
        <dbReference type="Proteomes" id="UP000007799"/>
    </source>
</evidence>
<dbReference type="InterPro" id="IPR050629">
    <property type="entry name" value="STE20/SPS1-PAK"/>
</dbReference>
<accession>F2UNL6</accession>
<evidence type="ECO:0000256" key="9">
    <source>
        <dbReference type="ARBA" id="ARBA00048679"/>
    </source>
</evidence>
<dbReference type="EMBL" id="GL832984">
    <property type="protein sequence ID" value="EGD79221.1"/>
    <property type="molecule type" value="Genomic_DNA"/>
</dbReference>
<keyword evidence="14" id="KW-1185">Reference proteome</keyword>
<keyword evidence="4" id="KW-0808">Transferase</keyword>
<evidence type="ECO:0000256" key="7">
    <source>
        <dbReference type="ARBA" id="ARBA00022840"/>
    </source>
</evidence>
<feature type="region of interest" description="Disordered" evidence="11">
    <location>
        <begin position="323"/>
        <end position="353"/>
    </location>
</feature>
<proteinExistence type="inferred from homology"/>
<evidence type="ECO:0000256" key="1">
    <source>
        <dbReference type="ARBA" id="ARBA00008874"/>
    </source>
</evidence>
<feature type="region of interest" description="Disordered" evidence="11">
    <location>
        <begin position="163"/>
        <end position="205"/>
    </location>
</feature>
<dbReference type="PROSITE" id="PS00107">
    <property type="entry name" value="PROTEIN_KINASE_ATP"/>
    <property type="match status" value="1"/>
</dbReference>
<comment type="similarity">
    <text evidence="1">Belongs to the protein kinase superfamily. STE Ser/Thr protein kinase family. STE20 subfamily.</text>
</comment>
<dbReference type="GO" id="GO:0005524">
    <property type="term" value="F:ATP binding"/>
    <property type="evidence" value="ECO:0007669"/>
    <property type="project" value="UniProtKB-UniRule"/>
</dbReference>
<dbReference type="SUPFAM" id="SSF56112">
    <property type="entry name" value="Protein kinase-like (PK-like)"/>
    <property type="match status" value="1"/>
</dbReference>
<dbReference type="OMA" id="VERIECI"/>
<dbReference type="InterPro" id="IPR011009">
    <property type="entry name" value="Kinase-like_dom_sf"/>
</dbReference>
<feature type="compositionally biased region" description="Low complexity" evidence="11">
    <location>
        <begin position="168"/>
        <end position="183"/>
    </location>
</feature>
<name>F2UNL6_SALR5</name>
<dbReference type="InterPro" id="IPR000719">
    <property type="entry name" value="Prot_kinase_dom"/>
</dbReference>
<evidence type="ECO:0000256" key="8">
    <source>
        <dbReference type="ARBA" id="ARBA00047899"/>
    </source>
</evidence>
<organism evidence="14">
    <name type="scientific">Salpingoeca rosetta (strain ATCC 50818 / BSB-021)</name>
    <dbReference type="NCBI Taxonomy" id="946362"/>
    <lineage>
        <taxon>Eukaryota</taxon>
        <taxon>Choanoflagellata</taxon>
        <taxon>Craspedida</taxon>
        <taxon>Salpingoecidae</taxon>
        <taxon>Salpingoeca</taxon>
    </lineage>
</organism>
<comment type="catalytic activity">
    <reaction evidence="8">
        <text>L-threonyl-[protein] + ATP = O-phospho-L-threonyl-[protein] + ADP + H(+)</text>
        <dbReference type="Rhea" id="RHEA:46608"/>
        <dbReference type="Rhea" id="RHEA-COMP:11060"/>
        <dbReference type="Rhea" id="RHEA-COMP:11605"/>
        <dbReference type="ChEBI" id="CHEBI:15378"/>
        <dbReference type="ChEBI" id="CHEBI:30013"/>
        <dbReference type="ChEBI" id="CHEBI:30616"/>
        <dbReference type="ChEBI" id="CHEBI:61977"/>
        <dbReference type="ChEBI" id="CHEBI:456216"/>
        <dbReference type="EC" id="2.7.11.1"/>
    </reaction>
</comment>
<dbReference type="SMART" id="SM00220">
    <property type="entry name" value="S_TKc"/>
    <property type="match status" value="1"/>
</dbReference>
<dbReference type="STRING" id="946362.F2UNL6"/>
<feature type="domain" description="Protein kinase" evidence="12">
    <location>
        <begin position="9"/>
        <end position="303"/>
    </location>
</feature>
<evidence type="ECO:0000256" key="2">
    <source>
        <dbReference type="ARBA" id="ARBA00012513"/>
    </source>
</evidence>
<keyword evidence="6 13" id="KW-0418">Kinase</keyword>
<dbReference type="PANTHER" id="PTHR48012:SF10">
    <property type="entry name" value="FI20177P1"/>
    <property type="match status" value="1"/>
</dbReference>
<dbReference type="Pfam" id="PF00069">
    <property type="entry name" value="Pkinase"/>
    <property type="match status" value="2"/>
</dbReference>
<dbReference type="AlphaFoldDB" id="F2UNL6"/>
<evidence type="ECO:0000256" key="3">
    <source>
        <dbReference type="ARBA" id="ARBA00022527"/>
    </source>
</evidence>
<comment type="catalytic activity">
    <reaction evidence="9">
        <text>L-seryl-[protein] + ATP = O-phospho-L-seryl-[protein] + ADP + H(+)</text>
        <dbReference type="Rhea" id="RHEA:17989"/>
        <dbReference type="Rhea" id="RHEA-COMP:9863"/>
        <dbReference type="Rhea" id="RHEA-COMP:11604"/>
        <dbReference type="ChEBI" id="CHEBI:15378"/>
        <dbReference type="ChEBI" id="CHEBI:29999"/>
        <dbReference type="ChEBI" id="CHEBI:30616"/>
        <dbReference type="ChEBI" id="CHEBI:83421"/>
        <dbReference type="ChEBI" id="CHEBI:456216"/>
        <dbReference type="EC" id="2.7.11.1"/>
    </reaction>
</comment>
<evidence type="ECO:0000256" key="6">
    <source>
        <dbReference type="ARBA" id="ARBA00022777"/>
    </source>
</evidence>
<feature type="compositionally biased region" description="Acidic residues" evidence="11">
    <location>
        <begin position="328"/>
        <end position="337"/>
    </location>
</feature>
<reference evidence="13" key="1">
    <citation type="submission" date="2009-08" db="EMBL/GenBank/DDBJ databases">
        <title>Annotation of Salpingoeca rosetta.</title>
        <authorList>
            <consortium name="The Broad Institute Genome Sequencing Platform"/>
            <person name="Russ C."/>
            <person name="Cuomo C."/>
            <person name="Burger G."/>
            <person name="Gray M.W."/>
            <person name="Holland P.W.H."/>
            <person name="King N."/>
            <person name="Lang F.B.F."/>
            <person name="Roger A.J."/>
            <person name="Ruiz-Trillo I."/>
            <person name="Young S.K."/>
            <person name="Zeng Q."/>
            <person name="Gargeya S."/>
            <person name="Alvarado L."/>
            <person name="Berlin A."/>
            <person name="Chapman S.B."/>
            <person name="Chen Z."/>
            <person name="Freedman E."/>
            <person name="Gellesch M."/>
            <person name="Goldberg J."/>
            <person name="Griggs A."/>
            <person name="Gujja S."/>
            <person name="Heilman E."/>
            <person name="Heiman D."/>
            <person name="Howarth C."/>
            <person name="Mehta T."/>
            <person name="Neiman D."/>
            <person name="Pearson M."/>
            <person name="Roberts A."/>
            <person name="Saif S."/>
            <person name="Shea T."/>
            <person name="Shenoy N."/>
            <person name="Sisk P."/>
            <person name="Stolte C."/>
            <person name="Sykes S."/>
            <person name="White J."/>
            <person name="Yandava C."/>
            <person name="Haas B."/>
            <person name="Nusbaum C."/>
            <person name="Birren B."/>
        </authorList>
    </citation>
    <scope>NUCLEOTIDE SEQUENCE [LARGE SCALE GENOMIC DNA]</scope>
    <source>
        <strain evidence="13">ATCC 50818</strain>
    </source>
</reference>
<evidence type="ECO:0000256" key="11">
    <source>
        <dbReference type="SAM" id="MobiDB-lite"/>
    </source>
</evidence>
<dbReference type="PROSITE" id="PS50011">
    <property type="entry name" value="PROTEIN_KINASE_DOM"/>
    <property type="match status" value="1"/>
</dbReference>
<dbReference type="KEGG" id="sre:PTSG_09942"/>
<evidence type="ECO:0000256" key="5">
    <source>
        <dbReference type="ARBA" id="ARBA00022741"/>
    </source>
</evidence>
<dbReference type="InterPro" id="IPR017441">
    <property type="entry name" value="Protein_kinase_ATP_BS"/>
</dbReference>
<dbReference type="GO" id="GO:0004674">
    <property type="term" value="F:protein serine/threonine kinase activity"/>
    <property type="evidence" value="ECO:0007669"/>
    <property type="project" value="UniProtKB-KW"/>
</dbReference>
<dbReference type="eggNOG" id="KOG0201">
    <property type="taxonomic scope" value="Eukaryota"/>
</dbReference>
<dbReference type="RefSeq" id="XP_004989306.1">
    <property type="nucleotide sequence ID" value="XM_004989249.1"/>
</dbReference>
<dbReference type="InParanoid" id="F2UNL6"/>
<protein>
    <recommendedName>
        <fullName evidence="2">non-specific serine/threonine protein kinase</fullName>
        <ecNumber evidence="2">2.7.11.1</ecNumber>
    </recommendedName>
</protein>
<keyword evidence="5 10" id="KW-0547">Nucleotide-binding</keyword>
<sequence>MSRRLLEDVERIECIGKGNFALVYRCRHRYEKHTPHFAVKVLDLDTPVAIEDIAREVLVMRMSKHENLVRLHSATLRGKRLWMAMELASAGSVADIVKAQGPLSEAVAAIILRGMLQGLAYMHAFGWIHSDIKSNNLLLTHDGVVKLCDFGVAIVGQVGAASTPETDAPAQTQSSAPTTSAPSCYEDWLPPAARPRPADGNNHAKQFAGTPLYMAPEIIRRKGVSSASDIWSAGIVAIELVSGSPPYSDQHPLKAMQLLAANDPPTLQVKHTRPYADCCCKMLTKDPQQRATAEHMLKVKPIKGAKNTKKLCQLLKTYTFDSKHADEGDSSDDDDDDAEHRRQFYDDPLAWEF</sequence>
<dbReference type="GO" id="GO:0005737">
    <property type="term" value="C:cytoplasm"/>
    <property type="evidence" value="ECO:0007669"/>
    <property type="project" value="TreeGrafter"/>
</dbReference>
<evidence type="ECO:0000256" key="4">
    <source>
        <dbReference type="ARBA" id="ARBA00022679"/>
    </source>
</evidence>
<dbReference type="PANTHER" id="PTHR48012">
    <property type="entry name" value="STERILE20-LIKE KINASE, ISOFORM B-RELATED"/>
    <property type="match status" value="1"/>
</dbReference>
<keyword evidence="7 10" id="KW-0067">ATP-binding</keyword>
<evidence type="ECO:0000259" key="12">
    <source>
        <dbReference type="PROSITE" id="PS50011"/>
    </source>
</evidence>
<gene>
    <name evidence="13" type="ORF">PTSG_09942</name>
</gene>
<evidence type="ECO:0000256" key="10">
    <source>
        <dbReference type="PROSITE-ProRule" id="PRU10141"/>
    </source>
</evidence>
<feature type="binding site" evidence="10">
    <location>
        <position position="40"/>
    </location>
    <ligand>
        <name>ATP</name>
        <dbReference type="ChEBI" id="CHEBI:30616"/>
    </ligand>
</feature>